<evidence type="ECO:0000256" key="3">
    <source>
        <dbReference type="ARBA" id="ARBA00022679"/>
    </source>
</evidence>
<dbReference type="InterPro" id="IPR054767">
    <property type="entry name" value="Cas10-Cmr2_palm2"/>
</dbReference>
<keyword evidence="4" id="KW-0540">Nuclease</keyword>
<dbReference type="InterPro" id="IPR000160">
    <property type="entry name" value="GGDEF_dom"/>
</dbReference>
<sequence length="797" mass="90465">MISSPNPSHQEALKVIQQAVWDLASWAGLKFDKFTRPNDSAAIAEAKKYLNWSADDKPKALRVLFDSVKLAQGQTNEHFWQPNAIANSDPIIPYPQTEEPKEIEDLRKQICEQICFLQDNPNDWGNISLLTLIIEKFGSFISFGEADVALVDKAKTTAAVAAAIVNDPKTAQLSIVAGDLSGIQNFIYTISSDGALKSLRARSFYLELVTEEVVAQLLTHLNLPRINVIYAGGGNIYILAPGNEAIKTTVKQVRLQFNQWLREKFQGKIYLALDSSKKFPVADIGNAEFSKHWSQATKNLASYKARKFGDRIGDIVALTKPYYAHTPCKVCHRDDEKDLKPLNEEPGAAMACSTCRTMFGLGGKLFRVDAIVRSQPQKVIGKQEDEEDKLWFQLPASDGLNDINVCYQLFSYWKQVNSNADNVLLVNDWDLEHYKFRSFRNCVPILLGNYGKKAKDDNRFMRAEEMAELSQGIKRVGYLRMDVDRLGQIFAKGLDKNQTLPRLAGLSRQMSYFFKVYLNSLAANRRNNIPENIKQLPNSSKSLNNNSTEKKSSEEQGKNILFIYAGGDDLFVSGAWSEIVDFSFDIYQCFRTYTGQHPDITLSAGVSIADPKFPLYQAAEESGDAEGKAKNNGRDSLGLFNQVFKWDEWLGIEKQNYLDENQEVEKNNLKHLDKNDEVQEKIIRYLEQEENPAIWGILPFVERLESQNIGKDFSRNFVRNLLITAQIQEQALKKIEDKKSNDAIGTRYYLHLPKIAYTLAKLPQNILEDDEFRTSLKNPYNAPYFRAIATWIELLNR</sequence>
<keyword evidence="12" id="KW-0175">Coiled coil</keyword>
<keyword evidence="9" id="KW-0067">ATP-binding</keyword>
<feature type="compositionally biased region" description="Low complexity" evidence="13">
    <location>
        <begin position="538"/>
        <end position="547"/>
    </location>
</feature>
<protein>
    <recommendedName>
        <fullName evidence="2">CRISPR system single-strand-specific deoxyribonuclease Cas10/Csm1 (subtype III-A)</fullName>
    </recommendedName>
    <alternativeName>
        <fullName evidence="11">Cyclic oligoadenylate synthase</fullName>
    </alternativeName>
</protein>
<feature type="region of interest" description="Disordered" evidence="13">
    <location>
        <begin position="530"/>
        <end position="552"/>
    </location>
</feature>
<keyword evidence="6" id="KW-0255">Endonuclease</keyword>
<dbReference type="InterPro" id="IPR043128">
    <property type="entry name" value="Rev_trsase/Diguanyl_cyclase"/>
</dbReference>
<dbReference type="NCBIfam" id="TIGR02578">
    <property type="entry name" value="cas_TM1811_Csm1"/>
    <property type="match status" value="1"/>
</dbReference>
<accession>A0A367R5W3</accession>
<evidence type="ECO:0000256" key="7">
    <source>
        <dbReference type="ARBA" id="ARBA00022801"/>
    </source>
</evidence>
<evidence type="ECO:0000256" key="12">
    <source>
        <dbReference type="SAM" id="Coils"/>
    </source>
</evidence>
<evidence type="ECO:0000256" key="4">
    <source>
        <dbReference type="ARBA" id="ARBA00022722"/>
    </source>
</evidence>
<keyword evidence="7" id="KW-0378">Hydrolase</keyword>
<evidence type="ECO:0000256" key="11">
    <source>
        <dbReference type="ARBA" id="ARBA00032922"/>
    </source>
</evidence>
<dbReference type="PROSITE" id="PS50887">
    <property type="entry name" value="GGDEF"/>
    <property type="match status" value="1"/>
</dbReference>
<reference evidence="15 16" key="1">
    <citation type="submission" date="2016-04" db="EMBL/GenBank/DDBJ databases">
        <authorList>
            <person name="Evans L.H."/>
            <person name="Alamgir A."/>
            <person name="Owens N."/>
            <person name="Weber N.D."/>
            <person name="Virtaneva K."/>
            <person name="Barbian K."/>
            <person name="Babar A."/>
            <person name="Rosenke K."/>
        </authorList>
    </citation>
    <scope>NUCLEOTIDE SEQUENCE [LARGE SCALE GENOMIC DNA]</scope>
    <source>
        <strain evidence="15">NIES-2108</strain>
    </source>
</reference>
<dbReference type="PANTHER" id="PTHR36528:SF1">
    <property type="entry name" value="CRISPR SYSTEM SINGLE-STRAND-SPECIFIC DEOXYRIBONUCLEASE CAS10_CSM1 (SUBTYPE III-A)"/>
    <property type="match status" value="1"/>
</dbReference>
<evidence type="ECO:0000259" key="14">
    <source>
        <dbReference type="PROSITE" id="PS50887"/>
    </source>
</evidence>
<organism evidence="15 16">
    <name type="scientific">Nostoc punctiforme NIES-2108</name>
    <dbReference type="NCBI Taxonomy" id="1356359"/>
    <lineage>
        <taxon>Bacteria</taxon>
        <taxon>Bacillati</taxon>
        <taxon>Cyanobacteriota</taxon>
        <taxon>Cyanophyceae</taxon>
        <taxon>Nostocales</taxon>
        <taxon>Nostocaceae</taxon>
        <taxon>Nostoc</taxon>
    </lineage>
</organism>
<dbReference type="InterPro" id="IPR041062">
    <property type="entry name" value="Csm1_B"/>
</dbReference>
<evidence type="ECO:0000256" key="1">
    <source>
        <dbReference type="ARBA" id="ARBA00005700"/>
    </source>
</evidence>
<dbReference type="GO" id="GO:0004527">
    <property type="term" value="F:exonuclease activity"/>
    <property type="evidence" value="ECO:0007669"/>
    <property type="project" value="UniProtKB-KW"/>
</dbReference>
<dbReference type="GO" id="GO:0005524">
    <property type="term" value="F:ATP binding"/>
    <property type="evidence" value="ECO:0007669"/>
    <property type="project" value="UniProtKB-KW"/>
</dbReference>
<dbReference type="InterPro" id="IPR013408">
    <property type="entry name" value="Cas10/Csm1"/>
</dbReference>
<keyword evidence="5" id="KW-0547">Nucleotide-binding</keyword>
<evidence type="ECO:0000256" key="9">
    <source>
        <dbReference type="ARBA" id="ARBA00022840"/>
    </source>
</evidence>
<evidence type="ECO:0000256" key="8">
    <source>
        <dbReference type="ARBA" id="ARBA00022839"/>
    </source>
</evidence>
<dbReference type="EMBL" id="LXQE01000172">
    <property type="protein sequence ID" value="RCJ31805.1"/>
    <property type="molecule type" value="Genomic_DNA"/>
</dbReference>
<keyword evidence="10" id="KW-0051">Antiviral defense</keyword>
<dbReference type="PANTHER" id="PTHR36528">
    <property type="entry name" value="CRISPR SYSTEM SINGLE-STRAND-SPECIFIC DEOXYRIBONUCLEASE CAS10/CSM1 (SUBTYPE III-A)"/>
    <property type="match status" value="1"/>
</dbReference>
<dbReference type="InterPro" id="IPR052117">
    <property type="entry name" value="Cas10/Csm1_subtype-III-A"/>
</dbReference>
<feature type="coiled-coil region" evidence="12">
    <location>
        <begin position="654"/>
        <end position="681"/>
    </location>
</feature>
<comment type="caution">
    <text evidence="15">The sequence shown here is derived from an EMBL/GenBank/DDBJ whole genome shotgun (WGS) entry which is preliminary data.</text>
</comment>
<evidence type="ECO:0000256" key="5">
    <source>
        <dbReference type="ARBA" id="ARBA00022741"/>
    </source>
</evidence>
<evidence type="ECO:0000313" key="16">
    <source>
        <dbReference type="Proteomes" id="UP000252085"/>
    </source>
</evidence>
<evidence type="ECO:0000313" key="15">
    <source>
        <dbReference type="EMBL" id="RCJ31805.1"/>
    </source>
</evidence>
<name>A0A367R5W3_NOSPU</name>
<evidence type="ECO:0000256" key="2">
    <source>
        <dbReference type="ARBA" id="ARBA00014333"/>
    </source>
</evidence>
<proteinExistence type="inferred from homology"/>
<keyword evidence="3" id="KW-0808">Transferase</keyword>
<evidence type="ECO:0000256" key="13">
    <source>
        <dbReference type="SAM" id="MobiDB-lite"/>
    </source>
</evidence>
<dbReference type="Proteomes" id="UP000252085">
    <property type="component" value="Unassembled WGS sequence"/>
</dbReference>
<keyword evidence="8" id="KW-0269">Exonuclease</keyword>
<dbReference type="AlphaFoldDB" id="A0A367R5W3"/>
<dbReference type="Pfam" id="PF22335">
    <property type="entry name" value="Cas10-Cmr2_palm2"/>
    <property type="match status" value="1"/>
</dbReference>
<dbReference type="Gene3D" id="3.30.70.270">
    <property type="match status" value="1"/>
</dbReference>
<comment type="similarity">
    <text evidence="1">Belongs to the CRISPR-associated Cas10/Csm1 family.</text>
</comment>
<dbReference type="GO" id="GO:0016740">
    <property type="term" value="F:transferase activity"/>
    <property type="evidence" value="ECO:0007669"/>
    <property type="project" value="UniProtKB-KW"/>
</dbReference>
<dbReference type="Pfam" id="PF18211">
    <property type="entry name" value="Csm1_B"/>
    <property type="match status" value="1"/>
</dbReference>
<evidence type="ECO:0000256" key="6">
    <source>
        <dbReference type="ARBA" id="ARBA00022759"/>
    </source>
</evidence>
<dbReference type="GO" id="GO:0051607">
    <property type="term" value="P:defense response to virus"/>
    <property type="evidence" value="ECO:0007669"/>
    <property type="project" value="UniProtKB-KW"/>
</dbReference>
<evidence type="ECO:0000256" key="10">
    <source>
        <dbReference type="ARBA" id="ARBA00023118"/>
    </source>
</evidence>
<feature type="domain" description="GGDEF" evidence="14">
    <location>
        <begin position="474"/>
        <end position="642"/>
    </location>
</feature>
<gene>
    <name evidence="15" type="ORF">A6769_29975</name>
</gene>
<dbReference type="GO" id="GO:0004519">
    <property type="term" value="F:endonuclease activity"/>
    <property type="evidence" value="ECO:0007669"/>
    <property type="project" value="UniProtKB-KW"/>
</dbReference>